<dbReference type="SUPFAM" id="SSF57850">
    <property type="entry name" value="RING/U-box"/>
    <property type="match status" value="1"/>
</dbReference>
<sequence length="297" mass="34470">MLCPLEPKDEQDQARVEALRLQEAVDKAERAERKAEDVVKQISQCHIRKQGVRQQSIEKMKKQMRMLEDRVNKEEADHRKSLEEERNLQRLKKEMAVEARAARVKAERELQEHPYINALNYSRKCPVCLNTNPPRRAVLVACGHMLCNLCADELQKTTTSNESPRVCCPLCRKETTYVKVFEDLQTSQVRQSESRGTRKRVTDEDSRRETISVHQKQRKFVISCQNNLNSQSQARPNLPIQLLVSTLESRSLLPRSPLDPRSISLYRDNSDESPPAPHWHTLADELYDESPYLDLDE</sequence>
<keyword evidence="1" id="KW-0175">Coiled coil</keyword>
<feature type="region of interest" description="Disordered" evidence="2">
    <location>
        <begin position="258"/>
        <end position="281"/>
    </location>
</feature>
<dbReference type="InterPro" id="IPR013083">
    <property type="entry name" value="Znf_RING/FYVE/PHD"/>
</dbReference>
<dbReference type="AlphaFoldDB" id="A0A2A6CUW0"/>
<dbReference type="PANTHER" id="PTHR16450">
    <property type="entry name" value="RING FINGER PROTEIN 186"/>
    <property type="match status" value="1"/>
</dbReference>
<accession>A0A8R1YRG6</accession>
<dbReference type="Pfam" id="PF14634">
    <property type="entry name" value="zf-RING_5"/>
    <property type="match status" value="1"/>
</dbReference>
<dbReference type="InterPro" id="IPR017907">
    <property type="entry name" value="Znf_RING_CS"/>
</dbReference>
<evidence type="ECO:0000256" key="1">
    <source>
        <dbReference type="SAM" id="Coils"/>
    </source>
</evidence>
<dbReference type="PROSITE" id="PS50089">
    <property type="entry name" value="ZF_RING_2"/>
    <property type="match status" value="1"/>
</dbReference>
<reference evidence="3" key="2">
    <citation type="submission" date="2022-06" db="UniProtKB">
        <authorList>
            <consortium name="EnsemblMetazoa"/>
        </authorList>
    </citation>
    <scope>IDENTIFICATION</scope>
    <source>
        <strain evidence="3">PS312</strain>
    </source>
</reference>
<evidence type="ECO:0000313" key="3">
    <source>
        <dbReference type="EnsemblMetazoa" id="PPA36125.1"/>
    </source>
</evidence>
<dbReference type="InterPro" id="IPR001841">
    <property type="entry name" value="Znf_RING"/>
</dbReference>
<dbReference type="PANTHER" id="PTHR16450:SF1">
    <property type="entry name" value="PROTEIN CBG12045"/>
    <property type="match status" value="1"/>
</dbReference>
<dbReference type="Proteomes" id="UP000005239">
    <property type="component" value="Unassembled WGS sequence"/>
</dbReference>
<feature type="compositionally biased region" description="Basic and acidic residues" evidence="2">
    <location>
        <begin position="192"/>
        <end position="211"/>
    </location>
</feature>
<dbReference type="SMART" id="SM00184">
    <property type="entry name" value="RING"/>
    <property type="match status" value="1"/>
</dbReference>
<gene>
    <name evidence="3" type="primary">WBGene00274494</name>
</gene>
<accession>A0A2A6CUW0</accession>
<dbReference type="EnsemblMetazoa" id="PPA36125.1">
    <property type="protein sequence ID" value="PPA36125.1"/>
    <property type="gene ID" value="WBGene00274494"/>
</dbReference>
<protein>
    <submittedName>
        <fullName evidence="3">RING-type domain-containing protein</fullName>
    </submittedName>
</protein>
<evidence type="ECO:0000256" key="2">
    <source>
        <dbReference type="SAM" id="MobiDB-lite"/>
    </source>
</evidence>
<keyword evidence="4" id="KW-1185">Reference proteome</keyword>
<evidence type="ECO:0000313" key="4">
    <source>
        <dbReference type="Proteomes" id="UP000005239"/>
    </source>
</evidence>
<dbReference type="Gene3D" id="3.30.40.10">
    <property type="entry name" value="Zinc/RING finger domain, C3HC4 (zinc finger)"/>
    <property type="match status" value="1"/>
</dbReference>
<feature type="region of interest" description="Disordered" evidence="2">
    <location>
        <begin position="188"/>
        <end position="212"/>
    </location>
</feature>
<dbReference type="PROSITE" id="PS00518">
    <property type="entry name" value="ZF_RING_1"/>
    <property type="match status" value="1"/>
</dbReference>
<name>A0A2A6CUW0_PRIPA</name>
<reference evidence="4" key="1">
    <citation type="journal article" date="2008" name="Nat. Genet.">
        <title>The Pristionchus pacificus genome provides a unique perspective on nematode lifestyle and parasitism.</title>
        <authorList>
            <person name="Dieterich C."/>
            <person name="Clifton S.W."/>
            <person name="Schuster L.N."/>
            <person name="Chinwalla A."/>
            <person name="Delehaunty K."/>
            <person name="Dinkelacker I."/>
            <person name="Fulton L."/>
            <person name="Fulton R."/>
            <person name="Godfrey J."/>
            <person name="Minx P."/>
            <person name="Mitreva M."/>
            <person name="Roeseler W."/>
            <person name="Tian H."/>
            <person name="Witte H."/>
            <person name="Yang S.P."/>
            <person name="Wilson R.K."/>
            <person name="Sommer R.J."/>
        </authorList>
    </citation>
    <scope>NUCLEOTIDE SEQUENCE [LARGE SCALE GENOMIC DNA]</scope>
    <source>
        <strain evidence="4">PS312</strain>
    </source>
</reference>
<feature type="coiled-coil region" evidence="1">
    <location>
        <begin position="11"/>
        <end position="84"/>
    </location>
</feature>
<dbReference type="OrthoDB" id="421951at2759"/>
<proteinExistence type="predicted"/>
<organism evidence="3 4">
    <name type="scientific">Pristionchus pacificus</name>
    <name type="common">Parasitic nematode worm</name>
    <dbReference type="NCBI Taxonomy" id="54126"/>
    <lineage>
        <taxon>Eukaryota</taxon>
        <taxon>Metazoa</taxon>
        <taxon>Ecdysozoa</taxon>
        <taxon>Nematoda</taxon>
        <taxon>Chromadorea</taxon>
        <taxon>Rhabditida</taxon>
        <taxon>Rhabditina</taxon>
        <taxon>Diplogasteromorpha</taxon>
        <taxon>Diplogasteroidea</taxon>
        <taxon>Neodiplogasteridae</taxon>
        <taxon>Pristionchus</taxon>
    </lineage>
</organism>